<proteinExistence type="predicted"/>
<name>A0ABW4R2M5_9BACT</name>
<evidence type="ECO:0000313" key="1">
    <source>
        <dbReference type="EMBL" id="MFD1875530.1"/>
    </source>
</evidence>
<accession>A0ABW4R2M5</accession>
<dbReference type="Proteomes" id="UP001597197">
    <property type="component" value="Unassembled WGS sequence"/>
</dbReference>
<gene>
    <name evidence="1" type="ORF">ACFSDX_24060</name>
</gene>
<reference evidence="2" key="1">
    <citation type="journal article" date="2019" name="Int. J. Syst. Evol. Microbiol.">
        <title>The Global Catalogue of Microorganisms (GCM) 10K type strain sequencing project: providing services to taxonomists for standard genome sequencing and annotation.</title>
        <authorList>
            <consortium name="The Broad Institute Genomics Platform"/>
            <consortium name="The Broad Institute Genome Sequencing Center for Infectious Disease"/>
            <person name="Wu L."/>
            <person name="Ma J."/>
        </authorList>
    </citation>
    <scope>NUCLEOTIDE SEQUENCE [LARGE SCALE GENOMIC DNA]</scope>
    <source>
        <strain evidence="2">CGMCC 1.15795</strain>
    </source>
</reference>
<keyword evidence="2" id="KW-1185">Reference proteome</keyword>
<protein>
    <submittedName>
        <fullName evidence="1">Uncharacterized protein</fullName>
    </submittedName>
</protein>
<dbReference type="EMBL" id="JBHUFD010000019">
    <property type="protein sequence ID" value="MFD1875530.1"/>
    <property type="molecule type" value="Genomic_DNA"/>
</dbReference>
<dbReference type="RefSeq" id="WP_382318340.1">
    <property type="nucleotide sequence ID" value="NZ_JBHUFD010000019.1"/>
</dbReference>
<sequence>MQKGWSKSFKASMLPLTRQALGYLIDAQEEEGRPGFCDYTDQYENRALTAISSQLGIETHLHHPPRRASSSPCVGRGSLRSCVVNR</sequence>
<organism evidence="1 2">
    <name type="scientific">Hymenobacter bucti</name>
    <dbReference type="NCBI Taxonomy" id="1844114"/>
    <lineage>
        <taxon>Bacteria</taxon>
        <taxon>Pseudomonadati</taxon>
        <taxon>Bacteroidota</taxon>
        <taxon>Cytophagia</taxon>
        <taxon>Cytophagales</taxon>
        <taxon>Hymenobacteraceae</taxon>
        <taxon>Hymenobacter</taxon>
    </lineage>
</organism>
<comment type="caution">
    <text evidence="1">The sequence shown here is derived from an EMBL/GenBank/DDBJ whole genome shotgun (WGS) entry which is preliminary data.</text>
</comment>
<evidence type="ECO:0000313" key="2">
    <source>
        <dbReference type="Proteomes" id="UP001597197"/>
    </source>
</evidence>